<comment type="caution">
    <text evidence="6">Lacks conserved residue(s) required for the propagation of feature annotation.</text>
</comment>
<feature type="binding site" evidence="6">
    <location>
        <position position="61"/>
    </location>
    <ligand>
        <name>S-adenosyl-L-methionine</name>
        <dbReference type="ChEBI" id="CHEBI:59789"/>
    </ligand>
</feature>
<dbReference type="GO" id="GO:1904047">
    <property type="term" value="F:S-adenosyl-L-methionine binding"/>
    <property type="evidence" value="ECO:0007669"/>
    <property type="project" value="UniProtKB-UniRule"/>
</dbReference>
<comment type="catalytic activity">
    <reaction evidence="6">
        <text>N(1)-methylpseudouridine(1191) in yeast 18S rRNA + S-adenosyl-L-methionine = N(1)-methyl-N(3)-[(3S)-3-amino-3-carboxypropyl]pseudouridine(1191) in yeast 18S rRNA + S-methyl-5'-thioadenosine + H(+)</text>
        <dbReference type="Rhea" id="RHEA:63300"/>
        <dbReference type="Rhea" id="RHEA-COMP:13852"/>
        <dbReference type="Rhea" id="RHEA-COMP:16309"/>
        <dbReference type="ChEBI" id="CHEBI:15378"/>
        <dbReference type="ChEBI" id="CHEBI:17509"/>
        <dbReference type="ChEBI" id="CHEBI:59789"/>
        <dbReference type="ChEBI" id="CHEBI:74890"/>
        <dbReference type="ChEBI" id="CHEBI:146234"/>
    </reaction>
</comment>
<evidence type="ECO:0000256" key="1">
    <source>
        <dbReference type="ARBA" id="ARBA00022490"/>
    </source>
</evidence>
<accession>A0A316UUG6</accession>
<keyword evidence="3 6" id="KW-0698">rRNA processing</keyword>
<dbReference type="GO" id="GO:0030490">
    <property type="term" value="P:maturation of SSU-rRNA"/>
    <property type="evidence" value="ECO:0007669"/>
    <property type="project" value="TreeGrafter"/>
</dbReference>
<evidence type="ECO:0000256" key="3">
    <source>
        <dbReference type="ARBA" id="ARBA00022552"/>
    </source>
</evidence>
<comment type="function">
    <text evidence="6">Aminocarboxypropyltransferase that catalyzes the aminocarboxypropyl transfer on pseudouridine at position 1191 (Psi1191) in 18S rRNA. It constitutes the last step in biosynthesis of the hypermodified N1-methyl-N3-(3-amino-3-carboxypropyl) pseudouridine (m1acp3-Psi) conserved in eukaryotic 18S rRNA.</text>
</comment>
<sequence>MWDFNHCDPKRCSGKKLARLGYVTELKVGQRFRGVVLTPNATQILSPADAPIVAEHGLAVVECSWARLDEIPFKRIQSPHERLLPELVATNPVNYGKVSKLNCVEAMAAALYVCSLPRLAETLLSRFGWGHAFPDVNEELIEKYRHCKDEGEIKARQRTGKRRRRTRQTQ</sequence>
<keyword evidence="1 6" id="KW-0963">Cytoplasm</keyword>
<protein>
    <recommendedName>
        <fullName evidence="6">18S rRNA aminocarboxypropyltransferase</fullName>
        <ecNumber evidence="6">2.5.1.157</ecNumber>
    </recommendedName>
</protein>
<dbReference type="STRING" id="1569628.A0A316UUG6"/>
<evidence type="ECO:0000313" key="10">
    <source>
        <dbReference type="Proteomes" id="UP000245884"/>
    </source>
</evidence>
<dbReference type="GO" id="GO:0000455">
    <property type="term" value="P:enzyme-directed rRNA pseudouridine synthesis"/>
    <property type="evidence" value="ECO:0007669"/>
    <property type="project" value="UniProtKB-UniRule"/>
</dbReference>
<evidence type="ECO:0000256" key="2">
    <source>
        <dbReference type="ARBA" id="ARBA00022517"/>
    </source>
</evidence>
<dbReference type="EMBL" id="KZ819665">
    <property type="protein sequence ID" value="PWN28438.1"/>
    <property type="molecule type" value="Genomic_DNA"/>
</dbReference>
<dbReference type="Pfam" id="PF04068">
    <property type="entry name" value="Fer4_RLI"/>
    <property type="match status" value="1"/>
</dbReference>
<gene>
    <name evidence="6" type="primary">TSR3</name>
    <name evidence="9" type="ORF">BDZ90DRAFT_245809</name>
</gene>
<dbReference type="OrthoDB" id="10262062at2759"/>
<reference evidence="9 10" key="1">
    <citation type="journal article" date="2018" name="Mol. Biol. Evol.">
        <title>Broad Genomic Sampling Reveals a Smut Pathogenic Ancestry of the Fungal Clade Ustilaginomycotina.</title>
        <authorList>
            <person name="Kijpornyongpan T."/>
            <person name="Mondo S.J."/>
            <person name="Barry K."/>
            <person name="Sandor L."/>
            <person name="Lee J."/>
            <person name="Lipzen A."/>
            <person name="Pangilinan J."/>
            <person name="LaButti K."/>
            <person name="Hainaut M."/>
            <person name="Henrissat B."/>
            <person name="Grigoriev I.V."/>
            <person name="Spatafora J.W."/>
            <person name="Aime M.C."/>
        </authorList>
    </citation>
    <scope>NUCLEOTIDE SEQUENCE [LARGE SCALE GENOMIC DNA]</scope>
    <source>
        <strain evidence="9 10">MCA 5214</strain>
    </source>
</reference>
<dbReference type="InterPro" id="IPR022968">
    <property type="entry name" value="Tsr3-like"/>
</dbReference>
<dbReference type="InterPro" id="IPR007177">
    <property type="entry name" value="Tsr3_C"/>
</dbReference>
<dbReference type="EC" id="2.5.1.157" evidence="6"/>
<dbReference type="InterPro" id="IPR007209">
    <property type="entry name" value="RNaseL-inhib-like_metal-bd_dom"/>
</dbReference>
<comment type="subcellular location">
    <subcellularLocation>
        <location evidence="6">Cytoplasm</location>
    </subcellularLocation>
    <subcellularLocation>
        <location evidence="6">Nucleus</location>
    </subcellularLocation>
</comment>
<dbReference type="PANTHER" id="PTHR20426">
    <property type="entry name" value="RIBOSOME BIOGENESIS PROTEIN TSR3 HOMOLOG"/>
    <property type="match status" value="1"/>
</dbReference>
<organism evidence="9 10">
    <name type="scientific">Jaminaea rosea</name>
    <dbReference type="NCBI Taxonomy" id="1569628"/>
    <lineage>
        <taxon>Eukaryota</taxon>
        <taxon>Fungi</taxon>
        <taxon>Dikarya</taxon>
        <taxon>Basidiomycota</taxon>
        <taxon>Ustilaginomycotina</taxon>
        <taxon>Exobasidiomycetes</taxon>
        <taxon>Microstromatales</taxon>
        <taxon>Microstromatales incertae sedis</taxon>
        <taxon>Jaminaea</taxon>
    </lineage>
</organism>
<keyword evidence="4 6" id="KW-0808">Transferase</keyword>
<comment type="catalytic activity">
    <reaction evidence="6">
        <text>an N(1)-methylpseudouridine in rRNA + S-adenosyl-L-methionine = N(1)-methyl-N(3)-[(3S)-3-amino-3-carboxypropyl]pseudouridine in rRNA + S-methyl-5'-thioadenosine + H(+)</text>
        <dbReference type="Rhea" id="RHEA:63296"/>
        <dbReference type="Rhea" id="RHEA-COMP:11634"/>
        <dbReference type="Rhea" id="RHEA-COMP:16310"/>
        <dbReference type="ChEBI" id="CHEBI:15378"/>
        <dbReference type="ChEBI" id="CHEBI:17509"/>
        <dbReference type="ChEBI" id="CHEBI:59789"/>
        <dbReference type="ChEBI" id="CHEBI:74890"/>
        <dbReference type="ChEBI" id="CHEBI:146234"/>
        <dbReference type="EC" id="2.5.1.157"/>
    </reaction>
</comment>
<dbReference type="AlphaFoldDB" id="A0A316UUG6"/>
<evidence type="ECO:0000259" key="8">
    <source>
        <dbReference type="Pfam" id="PF04068"/>
    </source>
</evidence>
<evidence type="ECO:0000313" key="9">
    <source>
        <dbReference type="EMBL" id="PWN28438.1"/>
    </source>
</evidence>
<evidence type="ECO:0000256" key="5">
    <source>
        <dbReference type="ARBA" id="ARBA00022691"/>
    </source>
</evidence>
<evidence type="ECO:0000259" key="7">
    <source>
        <dbReference type="Pfam" id="PF04034"/>
    </source>
</evidence>
<dbReference type="NCBIfam" id="NF002621">
    <property type="entry name" value="PRK02287.1"/>
    <property type="match status" value="1"/>
</dbReference>
<dbReference type="PANTHER" id="PTHR20426:SF0">
    <property type="entry name" value="18S RRNA AMINOCARBOXYPROPYLTRANSFERASE"/>
    <property type="match status" value="1"/>
</dbReference>
<dbReference type="GO" id="GO:0005634">
    <property type="term" value="C:nucleus"/>
    <property type="evidence" value="ECO:0007669"/>
    <property type="project" value="UniProtKB-SubCell"/>
</dbReference>
<comment type="similarity">
    <text evidence="6">Belongs to the TDD superfamily. TSR3 family.</text>
</comment>
<dbReference type="Pfam" id="PF04034">
    <property type="entry name" value="Ribo_biogen_C"/>
    <property type="match status" value="1"/>
</dbReference>
<dbReference type="GO" id="GO:0005737">
    <property type="term" value="C:cytoplasm"/>
    <property type="evidence" value="ECO:0007669"/>
    <property type="project" value="UniProtKB-SubCell"/>
</dbReference>
<name>A0A316UUG6_9BASI</name>
<evidence type="ECO:0000256" key="6">
    <source>
        <dbReference type="HAMAP-Rule" id="MF_03146"/>
    </source>
</evidence>
<feature type="binding site" evidence="6">
    <location>
        <position position="84"/>
    </location>
    <ligand>
        <name>S-adenosyl-L-methionine</name>
        <dbReference type="ChEBI" id="CHEBI:59789"/>
    </ligand>
</feature>
<keyword evidence="6" id="KW-0539">Nucleus</keyword>
<keyword evidence="10" id="KW-1185">Reference proteome</keyword>
<proteinExistence type="inferred from homology"/>
<dbReference type="GO" id="GO:0106388">
    <property type="term" value="F:rRNA small subunit aminocarboxypropyltransferase activity"/>
    <property type="evidence" value="ECO:0007669"/>
    <property type="project" value="UniProtKB-EC"/>
</dbReference>
<feature type="domain" description="16S/18S rRNA aminocarboxypropyltransferase Tsr3 C-terminal" evidence="7">
    <location>
        <begin position="35"/>
        <end position="158"/>
    </location>
</feature>
<evidence type="ECO:0000256" key="4">
    <source>
        <dbReference type="ARBA" id="ARBA00022679"/>
    </source>
</evidence>
<keyword evidence="5 6" id="KW-0949">S-adenosyl-L-methionine</keyword>
<feature type="binding site" evidence="6">
    <location>
        <position position="13"/>
    </location>
    <ligand>
        <name>S-adenosyl-L-methionine</name>
        <dbReference type="ChEBI" id="CHEBI:59789"/>
    </ligand>
</feature>
<dbReference type="HAMAP" id="MF_01116">
    <property type="entry name" value="TSR3"/>
    <property type="match status" value="1"/>
</dbReference>
<feature type="domain" description="RNase L inhibitor RLI-like possible metal-binding" evidence="8">
    <location>
        <begin position="1"/>
        <end position="31"/>
    </location>
</feature>
<dbReference type="Proteomes" id="UP000245884">
    <property type="component" value="Unassembled WGS sequence"/>
</dbReference>
<keyword evidence="2 6" id="KW-0690">Ribosome biogenesis</keyword>